<dbReference type="HAMAP" id="MF_00336">
    <property type="entry name" value="BioD"/>
    <property type="match status" value="1"/>
</dbReference>
<comment type="pathway">
    <text evidence="8">Cofactor biosynthesis; biotin biosynthesis; biotin from 7,8-diaminononanoate: step 1/2.</text>
</comment>
<dbReference type="UniPathway" id="UPA00078">
    <property type="reaction ID" value="UER00161"/>
</dbReference>
<comment type="similarity">
    <text evidence="8">Belongs to the dethiobiotin synthetase family.</text>
</comment>
<dbReference type="GO" id="GO:0000287">
    <property type="term" value="F:magnesium ion binding"/>
    <property type="evidence" value="ECO:0007669"/>
    <property type="project" value="UniProtKB-UniRule"/>
</dbReference>
<evidence type="ECO:0000256" key="5">
    <source>
        <dbReference type="ARBA" id="ARBA00022756"/>
    </source>
</evidence>
<gene>
    <name evidence="8 9" type="primary">bioD</name>
    <name evidence="9" type="ORF">C7H79_05035</name>
</gene>
<keyword evidence="5 8" id="KW-0093">Biotin biosynthesis</keyword>
<feature type="binding site" evidence="8">
    <location>
        <position position="51"/>
    </location>
    <ligand>
        <name>ATP</name>
        <dbReference type="ChEBI" id="CHEBI:30616"/>
    </ligand>
</feature>
<feature type="binding site" evidence="8">
    <location>
        <position position="112"/>
    </location>
    <ligand>
        <name>Mg(2+)</name>
        <dbReference type="ChEBI" id="CHEBI:18420"/>
    </ligand>
</feature>
<keyword evidence="10" id="KW-1185">Reference proteome</keyword>
<dbReference type="EC" id="6.3.3.3" evidence="8"/>
<comment type="catalytic activity">
    <reaction evidence="8">
        <text>(7R,8S)-7,8-diammoniononanoate + CO2 + ATP = (4R,5S)-dethiobiotin + ADP + phosphate + 3 H(+)</text>
        <dbReference type="Rhea" id="RHEA:15805"/>
        <dbReference type="ChEBI" id="CHEBI:15378"/>
        <dbReference type="ChEBI" id="CHEBI:16526"/>
        <dbReference type="ChEBI" id="CHEBI:30616"/>
        <dbReference type="ChEBI" id="CHEBI:43474"/>
        <dbReference type="ChEBI" id="CHEBI:149469"/>
        <dbReference type="ChEBI" id="CHEBI:149473"/>
        <dbReference type="ChEBI" id="CHEBI:456216"/>
        <dbReference type="EC" id="6.3.3.3"/>
    </reaction>
</comment>
<dbReference type="GO" id="GO:0009102">
    <property type="term" value="P:biotin biosynthetic process"/>
    <property type="evidence" value="ECO:0007669"/>
    <property type="project" value="UniProtKB-UniRule"/>
</dbReference>
<evidence type="ECO:0000313" key="10">
    <source>
        <dbReference type="Proteomes" id="UP000241912"/>
    </source>
</evidence>
<dbReference type="GO" id="GO:0004141">
    <property type="term" value="F:dethiobiotin synthase activity"/>
    <property type="evidence" value="ECO:0007669"/>
    <property type="project" value="UniProtKB-UniRule"/>
</dbReference>
<keyword evidence="2 8" id="KW-0436">Ligase</keyword>
<dbReference type="InterPro" id="IPR027417">
    <property type="entry name" value="P-loop_NTPase"/>
</dbReference>
<keyword evidence="6 8" id="KW-0067">ATP-binding</keyword>
<name>A0A2P7NX59_9PROT</name>
<sequence length="227" mass="24284">MVTGFFVTGTDTGIGKTTVSCALLHTFAAQGKKVVGMKPIAAGSENGKWLDVERLLAASNISVTHQQINPYAFDPPISPHIAAQQAGTEIDLALIHQAYQELKNKADIVIVEGAGGFLVPINQSQNGSDLAQALNLPVILVVGMRLGCLNHALLTVQAIRAAGLNLAGWVANCTDPQMQVLKQNIATLEQWLNCSLLGVLPFDKKIDIQENVISVDIIKLQNCALWL</sequence>
<organism evidence="9 10">
    <name type="scientific">Nitrosomonas supralitoralis</name>
    <dbReference type="NCBI Taxonomy" id="2116706"/>
    <lineage>
        <taxon>Bacteria</taxon>
        <taxon>Pseudomonadati</taxon>
        <taxon>Pseudomonadota</taxon>
        <taxon>Betaproteobacteria</taxon>
        <taxon>Nitrosomonadales</taxon>
        <taxon>Nitrosomonadaceae</taxon>
        <taxon>Nitrosomonas</taxon>
    </lineage>
</organism>
<evidence type="ECO:0000313" key="9">
    <source>
        <dbReference type="EMBL" id="PSJ18050.1"/>
    </source>
</evidence>
<dbReference type="AlphaFoldDB" id="A0A2P7NX59"/>
<dbReference type="PANTHER" id="PTHR43210:SF5">
    <property type="entry name" value="DETHIOBIOTIN SYNTHETASE"/>
    <property type="match status" value="1"/>
</dbReference>
<feature type="binding site" evidence="8">
    <location>
        <position position="51"/>
    </location>
    <ligand>
        <name>Mg(2+)</name>
        <dbReference type="ChEBI" id="CHEBI:18420"/>
    </ligand>
</feature>
<dbReference type="PIRSF" id="PIRSF006755">
    <property type="entry name" value="DTB_synth"/>
    <property type="match status" value="1"/>
</dbReference>
<protein>
    <recommendedName>
        <fullName evidence="8">ATP-dependent dethiobiotin synthetase BioD</fullName>
        <ecNumber evidence="8">6.3.3.3</ecNumber>
    </recommendedName>
    <alternativeName>
        <fullName evidence="8">DTB synthetase</fullName>
        <shortName evidence="8">DTBS</shortName>
    </alternativeName>
    <alternativeName>
        <fullName evidence="8">Dethiobiotin synthase</fullName>
    </alternativeName>
</protein>
<comment type="subcellular location">
    <subcellularLocation>
        <location evidence="8">Cytoplasm</location>
    </subcellularLocation>
</comment>
<dbReference type="GO" id="GO:0042803">
    <property type="term" value="F:protein homodimerization activity"/>
    <property type="evidence" value="ECO:0007669"/>
    <property type="project" value="UniProtKB-ARBA"/>
</dbReference>
<feature type="binding site" evidence="8">
    <location>
        <begin position="13"/>
        <end position="18"/>
    </location>
    <ligand>
        <name>ATP</name>
        <dbReference type="ChEBI" id="CHEBI:30616"/>
    </ligand>
</feature>
<dbReference type="GO" id="GO:0005524">
    <property type="term" value="F:ATP binding"/>
    <property type="evidence" value="ECO:0007669"/>
    <property type="project" value="UniProtKB-UniRule"/>
</dbReference>
<dbReference type="FunFam" id="3.40.50.300:FF:000292">
    <property type="entry name" value="ATP-dependent dethiobiotin synthetase BioD"/>
    <property type="match status" value="1"/>
</dbReference>
<keyword evidence="1 8" id="KW-0963">Cytoplasm</keyword>
<feature type="binding site" evidence="8">
    <location>
        <begin position="172"/>
        <end position="173"/>
    </location>
    <ligand>
        <name>ATP</name>
        <dbReference type="ChEBI" id="CHEBI:30616"/>
    </ligand>
</feature>
<dbReference type="RefSeq" id="WP_106706204.1">
    <property type="nucleotide sequence ID" value="NZ_PXXU01000010.1"/>
</dbReference>
<feature type="binding site" evidence="8">
    <location>
        <position position="17"/>
    </location>
    <ligand>
        <name>Mg(2+)</name>
        <dbReference type="ChEBI" id="CHEBI:18420"/>
    </ligand>
</feature>
<feature type="active site" evidence="8">
    <location>
        <position position="38"/>
    </location>
</feature>
<evidence type="ECO:0000256" key="7">
    <source>
        <dbReference type="ARBA" id="ARBA00022842"/>
    </source>
</evidence>
<dbReference type="Proteomes" id="UP000241912">
    <property type="component" value="Unassembled WGS sequence"/>
</dbReference>
<keyword evidence="4 8" id="KW-0547">Nucleotide-binding</keyword>
<comment type="function">
    <text evidence="8">Catalyzes a mechanistically unusual reaction, the ATP-dependent insertion of CO2 between the N7 and N8 nitrogen atoms of 7,8-diaminopelargonic acid (DAPA, also called 7,8-diammoniononanoate) to form a ureido ring.</text>
</comment>
<proteinExistence type="inferred from homology"/>
<dbReference type="InterPro" id="IPR004472">
    <property type="entry name" value="DTB_synth_BioD"/>
</dbReference>
<evidence type="ECO:0000256" key="8">
    <source>
        <dbReference type="HAMAP-Rule" id="MF_00336"/>
    </source>
</evidence>
<keyword evidence="3 8" id="KW-0479">Metal-binding</keyword>
<evidence type="ECO:0000256" key="1">
    <source>
        <dbReference type="ARBA" id="ARBA00022490"/>
    </source>
</evidence>
<dbReference type="OrthoDB" id="9802097at2"/>
<dbReference type="GO" id="GO:0005829">
    <property type="term" value="C:cytosol"/>
    <property type="evidence" value="ECO:0007669"/>
    <property type="project" value="TreeGrafter"/>
</dbReference>
<comment type="caution">
    <text evidence="9">The sequence shown here is derived from an EMBL/GenBank/DDBJ whole genome shotgun (WGS) entry which is preliminary data.</text>
</comment>
<dbReference type="PANTHER" id="PTHR43210">
    <property type="entry name" value="DETHIOBIOTIN SYNTHETASE"/>
    <property type="match status" value="1"/>
</dbReference>
<evidence type="ECO:0000256" key="3">
    <source>
        <dbReference type="ARBA" id="ARBA00022723"/>
    </source>
</evidence>
<evidence type="ECO:0000256" key="2">
    <source>
        <dbReference type="ARBA" id="ARBA00022598"/>
    </source>
</evidence>
<comment type="cofactor">
    <cofactor evidence="8">
        <name>Mg(2+)</name>
        <dbReference type="ChEBI" id="CHEBI:18420"/>
    </cofactor>
</comment>
<dbReference type="Gene3D" id="3.40.50.300">
    <property type="entry name" value="P-loop containing nucleotide triphosphate hydrolases"/>
    <property type="match status" value="1"/>
</dbReference>
<comment type="subunit">
    <text evidence="8">Homodimer.</text>
</comment>
<dbReference type="NCBIfam" id="TIGR00347">
    <property type="entry name" value="bioD"/>
    <property type="match status" value="1"/>
</dbReference>
<comment type="caution">
    <text evidence="8">Lacks conserved residue(s) required for the propagation of feature annotation.</text>
</comment>
<dbReference type="CDD" id="cd03109">
    <property type="entry name" value="DTBS"/>
    <property type="match status" value="1"/>
</dbReference>
<feature type="binding site" evidence="8">
    <location>
        <begin position="112"/>
        <end position="115"/>
    </location>
    <ligand>
        <name>ATP</name>
        <dbReference type="ChEBI" id="CHEBI:30616"/>
    </ligand>
</feature>
<reference evidence="9 10" key="1">
    <citation type="submission" date="2018-03" db="EMBL/GenBank/DDBJ databases">
        <title>Draft genome of Nitrosomonas supralitoralis APG5.</title>
        <authorList>
            <person name="Urakawa H."/>
            <person name="Lopez J.V."/>
        </authorList>
    </citation>
    <scope>NUCLEOTIDE SEQUENCE [LARGE SCALE GENOMIC DNA]</scope>
    <source>
        <strain evidence="9 10">APG5</strain>
    </source>
</reference>
<dbReference type="Pfam" id="PF13500">
    <property type="entry name" value="AAA_26"/>
    <property type="match status" value="1"/>
</dbReference>
<evidence type="ECO:0000256" key="4">
    <source>
        <dbReference type="ARBA" id="ARBA00022741"/>
    </source>
</evidence>
<keyword evidence="7 8" id="KW-0460">Magnesium</keyword>
<dbReference type="SUPFAM" id="SSF52540">
    <property type="entry name" value="P-loop containing nucleoside triphosphate hydrolases"/>
    <property type="match status" value="1"/>
</dbReference>
<evidence type="ECO:0000256" key="6">
    <source>
        <dbReference type="ARBA" id="ARBA00022840"/>
    </source>
</evidence>
<accession>A0A2P7NX59</accession>
<dbReference type="EMBL" id="PXXU01000010">
    <property type="protein sequence ID" value="PSJ18050.1"/>
    <property type="molecule type" value="Genomic_DNA"/>
</dbReference>